<dbReference type="EMBL" id="AL360354">
    <property type="protein sequence ID" value="CAB96697.1"/>
    <property type="molecule type" value="Genomic_DNA"/>
</dbReference>
<reference evidence="1" key="1">
    <citation type="submission" date="2000-06" db="EMBL/GenBank/DDBJ databases">
        <authorList>
            <person name="Oliver K."/>
            <person name="Bowman S."/>
            <person name="Hall N."/>
            <person name="Quail M."/>
            <person name="Rajandream M.A."/>
            <person name="Harris D."/>
            <person name="del Portillo H.A."/>
            <person name="Lanzer M."/>
            <person name="Barrell B.G."/>
        </authorList>
    </citation>
    <scope>NUCLEOTIDE SEQUENCE</scope>
</reference>
<proteinExistence type="predicted"/>
<dbReference type="VEuPathDB" id="PlasmoDB:PVX_176270"/>
<evidence type="ECO:0000313" key="1">
    <source>
        <dbReference type="EMBL" id="CAB96697.1"/>
    </source>
</evidence>
<gene>
    <name evidence="1" type="primary">vir8</name>
</gene>
<dbReference type="Pfam" id="PF05795">
    <property type="entry name" value="Plasmodium_Vir"/>
    <property type="match status" value="1"/>
</dbReference>
<accession>Q9N898</accession>
<organism evidence="1">
    <name type="scientific">Plasmodium vivax</name>
    <name type="common">malaria parasite P. vivax</name>
    <dbReference type="NCBI Taxonomy" id="5855"/>
    <lineage>
        <taxon>Eukaryota</taxon>
        <taxon>Sar</taxon>
        <taxon>Alveolata</taxon>
        <taxon>Apicomplexa</taxon>
        <taxon>Aconoidasida</taxon>
        <taxon>Haemosporida</taxon>
        <taxon>Plasmodiidae</taxon>
        <taxon>Plasmodium</taxon>
        <taxon>Plasmodium (Plasmodium)</taxon>
    </lineage>
</organism>
<dbReference type="VEuPathDB" id="PlasmoDB:PVP01_0008580"/>
<dbReference type="VEuPathDB" id="PlasmoDB:PVW1_080048000"/>
<protein>
    <submittedName>
        <fullName evidence="1">Vir8 protein</fullName>
    </submittedName>
</protein>
<name>Q9N898_PLAVI</name>
<dbReference type="AlphaFoldDB" id="Q9N898"/>
<sequence>MDLPLSQEIDKWKKDYPFLESVWKLFGEYNNDMYDFEETHVELCDFIISDEPERGMNKYKHFCIKLLRNLWHASEITYNNNMSPSERCINLNKWLYFYRKIDPVPKEFIKKVFNIIFNLDEIMPPYKKCKYSPYEEFIESENVVKLSFLTDNISTIIDIIKFKEHNLRDLCLDYIRKCYEIYRTMNMQYCNVANKTEPSIVSLCAELKGFSESYDTIHEDFLLTEGSPDVVIPLLGDRSAIAHRRDGEKSIAESSFLSDPLKSKISTGIAVGAGTCGVLGFLYKFTPARSWFHGRNRGVKANNFLDEGEINEMFHNNPNFENMESDNSNYNIGYHNMED</sequence>
<dbReference type="InterPro" id="IPR008780">
    <property type="entry name" value="Plasmodium_Vir"/>
</dbReference>
<dbReference type="VEuPathDB" id="PlasmoDB:PVPAM_000033200"/>